<feature type="transmembrane region" description="Helical" evidence="2">
    <location>
        <begin position="103"/>
        <end position="120"/>
    </location>
</feature>
<evidence type="ECO:0000313" key="4">
    <source>
        <dbReference type="EMBL" id="KAK9812212.1"/>
    </source>
</evidence>
<evidence type="ECO:0000256" key="2">
    <source>
        <dbReference type="SAM" id="Phobius"/>
    </source>
</evidence>
<keyword evidence="5" id="KW-1185">Reference proteome</keyword>
<evidence type="ECO:0000256" key="1">
    <source>
        <dbReference type="SAM" id="MobiDB-lite"/>
    </source>
</evidence>
<dbReference type="EMBL" id="JALJOQ010000008">
    <property type="protein sequence ID" value="KAK9812212.1"/>
    <property type="molecule type" value="Genomic_DNA"/>
</dbReference>
<dbReference type="Pfam" id="PF05529">
    <property type="entry name" value="Bap31"/>
    <property type="match status" value="1"/>
</dbReference>
<feature type="region of interest" description="Disordered" evidence="1">
    <location>
        <begin position="134"/>
        <end position="153"/>
    </location>
</feature>
<accession>A0AAW1PUQ4</accession>
<feature type="compositionally biased region" description="Low complexity" evidence="1">
    <location>
        <begin position="139"/>
        <end position="153"/>
    </location>
</feature>
<reference evidence="4 5" key="1">
    <citation type="journal article" date="2024" name="Nat. Commun.">
        <title>Phylogenomics reveals the evolutionary origins of lichenization in chlorophyte algae.</title>
        <authorList>
            <person name="Puginier C."/>
            <person name="Libourel C."/>
            <person name="Otte J."/>
            <person name="Skaloud P."/>
            <person name="Haon M."/>
            <person name="Grisel S."/>
            <person name="Petersen M."/>
            <person name="Berrin J.G."/>
            <person name="Delaux P.M."/>
            <person name="Dal Grande F."/>
            <person name="Keller J."/>
        </authorList>
    </citation>
    <scope>NUCLEOTIDE SEQUENCE [LARGE SCALE GENOMIC DNA]</scope>
    <source>
        <strain evidence="4 5">SAG 2036</strain>
    </source>
</reference>
<evidence type="ECO:0000259" key="3">
    <source>
        <dbReference type="Pfam" id="PF05529"/>
    </source>
</evidence>
<gene>
    <name evidence="4" type="ORF">WJX73_004385</name>
</gene>
<name>A0AAW1PUQ4_9CHLO</name>
<dbReference type="AlphaFoldDB" id="A0AAW1PUQ4"/>
<feature type="domain" description="BAP29/BAP31 transmembrane" evidence="3">
    <location>
        <begin position="7"/>
        <end position="132"/>
    </location>
</feature>
<dbReference type="Proteomes" id="UP001465755">
    <property type="component" value="Unassembled WGS sequence"/>
</dbReference>
<keyword evidence="2" id="KW-0472">Membrane</keyword>
<evidence type="ECO:0000313" key="5">
    <source>
        <dbReference type="Proteomes" id="UP001465755"/>
    </source>
</evidence>
<proteinExistence type="predicted"/>
<keyword evidence="2" id="KW-0812">Transmembrane</keyword>
<feature type="transmembrane region" description="Helical" evidence="2">
    <location>
        <begin position="46"/>
        <end position="65"/>
    </location>
</feature>
<keyword evidence="2" id="KW-1133">Transmembrane helix</keyword>
<sequence length="153" mass="17483">MSAWKIIINVFLPPPLILTILLLTPAPRNLHRSVLTFVDYSLGIRFVGLLSVLHFALLVTGAAFLNTMRETYFLDTKDRRADDVSPNVAFSQLGKKWRAERNFWISFLCFFLWLLLWRLYGLLKTHAKLEDQIVPGGRPSPATRPTSSPKKVT</sequence>
<dbReference type="InterPro" id="IPR040463">
    <property type="entry name" value="BAP29/BAP31_N"/>
</dbReference>
<feature type="transmembrane region" description="Helical" evidence="2">
    <location>
        <begin position="6"/>
        <end position="25"/>
    </location>
</feature>
<protein>
    <recommendedName>
        <fullName evidence="3">BAP29/BAP31 transmembrane domain-containing protein</fullName>
    </recommendedName>
</protein>
<comment type="caution">
    <text evidence="4">The sequence shown here is derived from an EMBL/GenBank/DDBJ whole genome shotgun (WGS) entry which is preliminary data.</text>
</comment>
<organism evidence="4 5">
    <name type="scientific">Symbiochloris irregularis</name>
    <dbReference type="NCBI Taxonomy" id="706552"/>
    <lineage>
        <taxon>Eukaryota</taxon>
        <taxon>Viridiplantae</taxon>
        <taxon>Chlorophyta</taxon>
        <taxon>core chlorophytes</taxon>
        <taxon>Trebouxiophyceae</taxon>
        <taxon>Trebouxiales</taxon>
        <taxon>Trebouxiaceae</taxon>
        <taxon>Symbiochloris</taxon>
    </lineage>
</organism>